<dbReference type="InterPro" id="IPR027417">
    <property type="entry name" value="P-loop_NTPase"/>
</dbReference>
<dbReference type="eggNOG" id="COG0699">
    <property type="taxonomic scope" value="Bacteria"/>
</dbReference>
<dbReference type="Gene3D" id="3.40.50.300">
    <property type="entry name" value="P-loop containing nucleotide triphosphate hydrolases"/>
    <property type="match status" value="1"/>
</dbReference>
<name>I4A1U7_ORNRL</name>
<dbReference type="GeneID" id="71569836"/>
<dbReference type="EMBL" id="CP003283">
    <property type="protein sequence ID" value="AFL97931.1"/>
    <property type="molecule type" value="Genomic_DNA"/>
</dbReference>
<dbReference type="PANTHER" id="PTHR43681">
    <property type="entry name" value="TRANSMEMBRANE GTPASE FZO"/>
    <property type="match status" value="1"/>
</dbReference>
<dbReference type="KEGG" id="orh:Ornrh_1781"/>
<dbReference type="HOGENOM" id="CLU_447484_0_0_10"/>
<evidence type="ECO:0000256" key="1">
    <source>
        <dbReference type="SAM" id="Coils"/>
    </source>
</evidence>
<dbReference type="InterPro" id="IPR051943">
    <property type="entry name" value="TRAFAC_Dynamin-like_GTPase"/>
</dbReference>
<sequence length="610" mass="68393">MKNISNLKEIAESLNLNNLILEINNLENKINQNNAELIFPLIGEFSAGKTTLINALIDNKKLETSITPTTSTIYEIHFGSNTSKAEIVLEDGSIKEIENIEDLNNDDLIDTPTIKIFDTSNKIPKETIIVDTPGLSSPTQKHRDNLMNFLPYADGMFLVIDINQPSTRSLMDFISTMKLSEKPIYVIITKSDTKAENEIESVKKYFSNELKLPTNGIACVSALEDNLDEFYNLLKDIQKKKNEIVKKTSELRIKSISENLLSYIDDLLKNAQDFKSLENSIKQQDYDLRTLKRNVEKIIENVKFDTEQTIQETSKKFEDNVKGKLENIVSQKNIDYDAEVNHAINDAQNILFSNYIKKVQDSINEQIRKQNNKESEISFDNLREIDFSSLKLDNTYQNLSLNTAGKEYNKMISTGVKVLAATAAVVAIVSTAGAAGVAGAAASGSAALEIADTATDLGNMASNAKSMNRMQKLGTKINKLREHISEGENQLKTIEESNQAYGEKFGTEQGIVESIVSWATDSMLGKPQRKKRISSLLSTQIIPAFNQQLETISSNILTTIQSILDENATSIINQKRDNLLTLQKELSEQKENYKTRMTELKNFKKSLINN</sequence>
<evidence type="ECO:0000313" key="3">
    <source>
        <dbReference type="EMBL" id="AFL97931.1"/>
    </source>
</evidence>
<dbReference type="InterPro" id="IPR045063">
    <property type="entry name" value="Dynamin_N"/>
</dbReference>
<gene>
    <name evidence="3" type="ordered locus">Ornrh_1781</name>
</gene>
<feature type="coiled-coil region" evidence="1">
    <location>
        <begin position="470"/>
        <end position="497"/>
    </location>
</feature>
<protein>
    <submittedName>
        <fullName evidence="3">Dynamin family protein</fullName>
    </submittedName>
</protein>
<dbReference type="RefSeq" id="WP_014791453.1">
    <property type="nucleotide sequence ID" value="NC_018016.1"/>
</dbReference>
<evidence type="ECO:0000313" key="4">
    <source>
        <dbReference type="Proteomes" id="UP000006051"/>
    </source>
</evidence>
<dbReference type="AlphaFoldDB" id="I4A1U7"/>
<feature type="coiled-coil region" evidence="1">
    <location>
        <begin position="572"/>
        <end position="603"/>
    </location>
</feature>
<dbReference type="GeneID" id="97258389"/>
<dbReference type="Pfam" id="PF00350">
    <property type="entry name" value="Dynamin_N"/>
    <property type="match status" value="1"/>
</dbReference>
<reference evidence="3 4" key="1">
    <citation type="submission" date="2012-06" db="EMBL/GenBank/DDBJ databases">
        <title>The complete genome of Ornithobacterium rhinotracheale DSM 15997.</title>
        <authorList>
            <consortium name="US DOE Joint Genome Institute (JGI-PGF)"/>
            <person name="Lucas S."/>
            <person name="Copeland A."/>
            <person name="Lapidus A."/>
            <person name="Goodwin L."/>
            <person name="Pitluck S."/>
            <person name="Peters L."/>
            <person name="Mikhailova N."/>
            <person name="Teshima H."/>
            <person name="Kyrpides N."/>
            <person name="Mavromatis K."/>
            <person name="Pagani I."/>
            <person name="Ivanova N."/>
            <person name="Ovchinnikova G."/>
            <person name="Zeytun A."/>
            <person name="Detter J.C."/>
            <person name="Han C."/>
            <person name="Land M."/>
            <person name="Hauser L."/>
            <person name="Markowitz V."/>
            <person name="Cheng J.-F."/>
            <person name="Hugenholtz P."/>
            <person name="Woyke T."/>
            <person name="Wu D."/>
            <person name="Lang E."/>
            <person name="Kopitz M."/>
            <person name="Brambilla E."/>
            <person name="Klenk H.-P."/>
            <person name="Eisen J.A."/>
        </authorList>
    </citation>
    <scope>NUCLEOTIDE SEQUENCE [LARGE SCALE GENOMIC DNA]</scope>
    <source>
        <strain evidence="4">ATCC 51463 / DSM 15997 / CCUG 23171 / LMG 9086</strain>
    </source>
</reference>
<dbReference type="SUPFAM" id="SSF52540">
    <property type="entry name" value="P-loop containing nucleoside triphosphate hydrolases"/>
    <property type="match status" value="1"/>
</dbReference>
<dbReference type="Proteomes" id="UP000006051">
    <property type="component" value="Chromosome"/>
</dbReference>
<accession>I4A1U7</accession>
<keyword evidence="4" id="KW-1185">Reference proteome</keyword>
<dbReference type="STRING" id="867902.Ornrh_1781"/>
<proteinExistence type="predicted"/>
<feature type="domain" description="Dynamin N-terminal" evidence="2">
    <location>
        <begin position="41"/>
        <end position="189"/>
    </location>
</feature>
<evidence type="ECO:0000259" key="2">
    <source>
        <dbReference type="Pfam" id="PF00350"/>
    </source>
</evidence>
<organism evidence="3 4">
    <name type="scientific">Ornithobacterium rhinotracheale (strain ATCC 51463 / DSM 15997 / CCUG 23171 / CIP 104009 / LMG 9086)</name>
    <dbReference type="NCBI Taxonomy" id="867902"/>
    <lineage>
        <taxon>Bacteria</taxon>
        <taxon>Pseudomonadati</taxon>
        <taxon>Bacteroidota</taxon>
        <taxon>Flavobacteriia</taxon>
        <taxon>Flavobacteriales</taxon>
        <taxon>Weeksellaceae</taxon>
        <taxon>Ornithobacterium</taxon>
    </lineage>
</organism>
<dbReference type="PANTHER" id="PTHR43681:SF1">
    <property type="entry name" value="SARCALUMENIN"/>
    <property type="match status" value="1"/>
</dbReference>
<keyword evidence="1" id="KW-0175">Coiled coil</keyword>